<dbReference type="InterPro" id="IPR036388">
    <property type="entry name" value="WH-like_DNA-bd_sf"/>
</dbReference>
<accession>A0A938X0M9</accession>
<keyword evidence="3" id="KW-0804">Transcription</keyword>
<evidence type="ECO:0000256" key="2">
    <source>
        <dbReference type="ARBA" id="ARBA00023125"/>
    </source>
</evidence>
<dbReference type="SMART" id="SM00345">
    <property type="entry name" value="HTH_GNTR"/>
    <property type="match status" value="1"/>
</dbReference>
<evidence type="ECO:0000259" key="4">
    <source>
        <dbReference type="PROSITE" id="PS50949"/>
    </source>
</evidence>
<evidence type="ECO:0000313" key="6">
    <source>
        <dbReference type="Proteomes" id="UP000713880"/>
    </source>
</evidence>
<evidence type="ECO:0000313" key="5">
    <source>
        <dbReference type="EMBL" id="MBM6826147.1"/>
    </source>
</evidence>
<dbReference type="Proteomes" id="UP000713880">
    <property type="component" value="Unassembled WGS sequence"/>
</dbReference>
<dbReference type="InterPro" id="IPR050679">
    <property type="entry name" value="Bact_HTH_transcr_reg"/>
</dbReference>
<dbReference type="AlphaFoldDB" id="A0A938X0M9"/>
<dbReference type="SUPFAM" id="SSF53822">
    <property type="entry name" value="Periplasmic binding protein-like I"/>
    <property type="match status" value="1"/>
</dbReference>
<dbReference type="GO" id="GO:0003677">
    <property type="term" value="F:DNA binding"/>
    <property type="evidence" value="ECO:0007669"/>
    <property type="project" value="UniProtKB-KW"/>
</dbReference>
<dbReference type="InterPro" id="IPR000524">
    <property type="entry name" value="Tscrpt_reg_HTH_GntR"/>
</dbReference>
<keyword evidence="1" id="KW-0805">Transcription regulation</keyword>
<proteinExistence type="predicted"/>
<protein>
    <submittedName>
        <fullName evidence="5">GntR family transcriptional regulator</fullName>
    </submittedName>
</protein>
<dbReference type="PANTHER" id="PTHR44846:SF1">
    <property type="entry name" value="MANNOSYL-D-GLYCERATE TRANSPORT_METABOLISM SYSTEM REPRESSOR MNGR-RELATED"/>
    <property type="match status" value="1"/>
</dbReference>
<dbReference type="GO" id="GO:0045892">
    <property type="term" value="P:negative regulation of DNA-templated transcription"/>
    <property type="evidence" value="ECO:0007669"/>
    <property type="project" value="TreeGrafter"/>
</dbReference>
<dbReference type="Gene3D" id="3.40.50.2300">
    <property type="match status" value="2"/>
</dbReference>
<dbReference type="RefSeq" id="WP_204908213.1">
    <property type="nucleotide sequence ID" value="NZ_JACJLV010000007.1"/>
</dbReference>
<sequence>MESTELRYIELKNQICRQIYEGICRDGEKIPSERQLSEDFNVSRITVRKALELLEEEGLILREVGNGTTVTLKNHGNETAMDVIALAAPSRNPFFARFIAEFQRCAWEQDALLLYVEAPEGTTLEDCLYRLYTKNIRNAVVWPDDRGVDQEKLLRLRSIGMNLVFFDTDACGPFADSVFVDNVDAVRTLLEREEKHRQYLYVGWDNLAIGNIRKREEAFRKLCPQGQVCHVPWRRNRQMARTAAEEIRKMAEEMSDGLIVCGTGELAQQTAESLWETNGQESSRVRLAAIDDFEGSGRFPVSVYNQDLGVAAREIYECLERQREEKSGWRARIIPVKGTYIPGR</sequence>
<dbReference type="InterPro" id="IPR028082">
    <property type="entry name" value="Peripla_BP_I"/>
</dbReference>
<evidence type="ECO:0000256" key="3">
    <source>
        <dbReference type="ARBA" id="ARBA00023163"/>
    </source>
</evidence>
<keyword evidence="6" id="KW-1185">Reference proteome</keyword>
<dbReference type="InterPro" id="IPR036390">
    <property type="entry name" value="WH_DNA-bd_sf"/>
</dbReference>
<dbReference type="SUPFAM" id="SSF46785">
    <property type="entry name" value="Winged helix' DNA-binding domain"/>
    <property type="match status" value="1"/>
</dbReference>
<dbReference type="PANTHER" id="PTHR44846">
    <property type="entry name" value="MANNOSYL-D-GLYCERATE TRANSPORT/METABOLISM SYSTEM REPRESSOR MNGR-RELATED"/>
    <property type="match status" value="1"/>
</dbReference>
<reference evidence="5" key="1">
    <citation type="submission" date="2020-08" db="EMBL/GenBank/DDBJ databases">
        <authorList>
            <person name="Cejkova D."/>
            <person name="Kubasova T."/>
            <person name="Jahodarova E."/>
            <person name="Rychlik I."/>
        </authorList>
    </citation>
    <scope>NUCLEOTIDE SEQUENCE</scope>
    <source>
        <strain evidence="5">An420c</strain>
    </source>
</reference>
<dbReference type="CDD" id="cd07377">
    <property type="entry name" value="WHTH_GntR"/>
    <property type="match status" value="1"/>
</dbReference>
<dbReference type="Gene3D" id="1.10.10.10">
    <property type="entry name" value="Winged helix-like DNA-binding domain superfamily/Winged helix DNA-binding domain"/>
    <property type="match status" value="1"/>
</dbReference>
<name>A0A938X0M9_9CLOT</name>
<evidence type="ECO:0000256" key="1">
    <source>
        <dbReference type="ARBA" id="ARBA00023015"/>
    </source>
</evidence>
<gene>
    <name evidence="5" type="ORF">H6A13_03370</name>
</gene>
<comment type="caution">
    <text evidence="5">The sequence shown here is derived from an EMBL/GenBank/DDBJ whole genome shotgun (WGS) entry which is preliminary data.</text>
</comment>
<dbReference type="GO" id="GO:0003700">
    <property type="term" value="F:DNA-binding transcription factor activity"/>
    <property type="evidence" value="ECO:0007669"/>
    <property type="project" value="InterPro"/>
</dbReference>
<keyword evidence="2" id="KW-0238">DNA-binding</keyword>
<dbReference type="PRINTS" id="PR00035">
    <property type="entry name" value="HTHGNTR"/>
</dbReference>
<dbReference type="PROSITE" id="PS50949">
    <property type="entry name" value="HTH_GNTR"/>
    <property type="match status" value="1"/>
</dbReference>
<feature type="domain" description="HTH gntR-type" evidence="4">
    <location>
        <begin position="5"/>
        <end position="73"/>
    </location>
</feature>
<reference evidence="5" key="2">
    <citation type="journal article" date="2021" name="Sci. Rep.">
        <title>The distribution of antibiotic resistance genes in chicken gut microbiota commensals.</title>
        <authorList>
            <person name="Juricova H."/>
            <person name="Matiasovicova J."/>
            <person name="Kubasova T."/>
            <person name="Cejkova D."/>
            <person name="Rychlik I."/>
        </authorList>
    </citation>
    <scope>NUCLEOTIDE SEQUENCE</scope>
    <source>
        <strain evidence="5">An420c</strain>
    </source>
</reference>
<organism evidence="5 6">
    <name type="scientific">Mordavella massiliensis</name>
    <dbReference type="NCBI Taxonomy" id="1871024"/>
    <lineage>
        <taxon>Bacteria</taxon>
        <taxon>Bacillati</taxon>
        <taxon>Bacillota</taxon>
        <taxon>Clostridia</taxon>
        <taxon>Eubacteriales</taxon>
        <taxon>Clostridiaceae</taxon>
        <taxon>Mordavella</taxon>
    </lineage>
</organism>
<dbReference type="EMBL" id="JACJLV010000007">
    <property type="protein sequence ID" value="MBM6826147.1"/>
    <property type="molecule type" value="Genomic_DNA"/>
</dbReference>
<dbReference type="Pfam" id="PF00392">
    <property type="entry name" value="GntR"/>
    <property type="match status" value="1"/>
</dbReference>